<dbReference type="InterPro" id="IPR011990">
    <property type="entry name" value="TPR-like_helical_dom_sf"/>
</dbReference>
<feature type="domain" description="O-GlcNAc transferase C-terminal" evidence="9">
    <location>
        <begin position="199"/>
        <end position="348"/>
    </location>
</feature>
<evidence type="ECO:0000256" key="2">
    <source>
        <dbReference type="ARBA" id="ARBA00005386"/>
    </source>
</evidence>
<protein>
    <recommendedName>
        <fullName evidence="3">protein O-GlcNAc transferase</fullName>
        <ecNumber evidence="3">2.4.1.255</ecNumber>
    </recommendedName>
</protein>
<dbReference type="GO" id="GO:0097363">
    <property type="term" value="F:protein O-acetylglucosaminyltransferase activity"/>
    <property type="evidence" value="ECO:0007669"/>
    <property type="project" value="UniProtKB-EC"/>
</dbReference>
<evidence type="ECO:0000313" key="10">
    <source>
        <dbReference type="EMBL" id="MTV32587.1"/>
    </source>
</evidence>
<evidence type="ECO:0000256" key="7">
    <source>
        <dbReference type="ARBA" id="ARBA00022803"/>
    </source>
</evidence>
<dbReference type="SMART" id="SM00028">
    <property type="entry name" value="TPR"/>
    <property type="match status" value="3"/>
</dbReference>
<reference evidence="10 11" key="1">
    <citation type="submission" date="2019-11" db="EMBL/GenBank/DDBJ databases">
        <title>Whole-genome sequence of a Rhodoblastus acidophilus DSM 142.</title>
        <authorList>
            <person name="Kyndt J.A."/>
            <person name="Meyer T.E."/>
        </authorList>
    </citation>
    <scope>NUCLEOTIDE SEQUENCE [LARGE SCALE GENOMIC DNA]</scope>
    <source>
        <strain evidence="10 11">DSM 142</strain>
    </source>
</reference>
<dbReference type="PROSITE" id="PS50005">
    <property type="entry name" value="TPR"/>
    <property type="match status" value="1"/>
</dbReference>
<dbReference type="Gene3D" id="3.40.50.2000">
    <property type="entry name" value="Glycogen Phosphorylase B"/>
    <property type="match status" value="1"/>
</dbReference>
<dbReference type="Pfam" id="PF13181">
    <property type="entry name" value="TPR_8"/>
    <property type="match status" value="1"/>
</dbReference>
<dbReference type="AlphaFoldDB" id="A0A6N8DQA7"/>
<evidence type="ECO:0000313" key="11">
    <source>
        <dbReference type="Proteomes" id="UP000439113"/>
    </source>
</evidence>
<dbReference type="Pfam" id="PF13844">
    <property type="entry name" value="Glyco_transf_41"/>
    <property type="match status" value="2"/>
</dbReference>
<proteinExistence type="inferred from homology"/>
<evidence type="ECO:0000256" key="6">
    <source>
        <dbReference type="ARBA" id="ARBA00022737"/>
    </source>
</evidence>
<evidence type="ECO:0000256" key="3">
    <source>
        <dbReference type="ARBA" id="ARBA00011970"/>
    </source>
</evidence>
<evidence type="ECO:0000259" key="9">
    <source>
        <dbReference type="Pfam" id="PF13844"/>
    </source>
</evidence>
<dbReference type="Gene3D" id="1.25.40.10">
    <property type="entry name" value="Tetratricopeptide repeat domain"/>
    <property type="match status" value="2"/>
</dbReference>
<comment type="caution">
    <text evidence="10">The sequence shown here is derived from an EMBL/GenBank/DDBJ whole genome shotgun (WGS) entry which is preliminary data.</text>
</comment>
<organism evidence="10 11">
    <name type="scientific">Rhodoblastus acidophilus</name>
    <name type="common">Rhodopseudomonas acidophila</name>
    <dbReference type="NCBI Taxonomy" id="1074"/>
    <lineage>
        <taxon>Bacteria</taxon>
        <taxon>Pseudomonadati</taxon>
        <taxon>Pseudomonadota</taxon>
        <taxon>Alphaproteobacteria</taxon>
        <taxon>Hyphomicrobiales</taxon>
        <taxon>Rhodoblastaceae</taxon>
        <taxon>Rhodoblastus</taxon>
    </lineage>
</organism>
<evidence type="ECO:0000256" key="5">
    <source>
        <dbReference type="ARBA" id="ARBA00022679"/>
    </source>
</evidence>
<keyword evidence="4" id="KW-0328">Glycosyltransferase</keyword>
<dbReference type="Gene3D" id="3.40.50.11380">
    <property type="match status" value="1"/>
</dbReference>
<keyword evidence="6" id="KW-0677">Repeat</keyword>
<feature type="repeat" description="TPR" evidence="8">
    <location>
        <begin position="89"/>
        <end position="122"/>
    </location>
</feature>
<accession>A0A6N8DQA7</accession>
<dbReference type="PANTHER" id="PTHR44998:SF1">
    <property type="entry name" value="UDP-N-ACETYLGLUCOSAMINE--PEPTIDE N-ACETYLGLUCOSAMINYLTRANSFERASE 110 KDA SUBUNIT"/>
    <property type="match status" value="1"/>
</dbReference>
<sequence>MWIAYNNEDKFVHFACFNYAVALRELGDLPGSINALRACLHIDPSFGAAHVNLGRAFEDAGLIPDAVQKWRNYLEATAAITPERAQHRLMALQHLGRVYENSELLQESETILRQAIELRPERTEAGQHWLALRQRQCKWPVLTPSDQVSQAQLIEAMSPMALAVFADDPMFQLAKAYRYGKSLVGKREEAPFQCEPRPKSGGRGRLRIGYLSSDLRAHAVGFALSEVLELHDKSRVETFGYYCGEPKSDCPVQIRIRAALDGWRDISAISDRAAAEAILRDEIDILVDVNGYTKHARTKIFSWRPAPVIVNWCGYPGTMGTPYHQYCITDARIAPPGSERYFSERVLRIPCNQPIDRKRAIDPSPTRAQAGLPEGAFVYACFNGMQKLTRAVFARWMRILAETPGSVLWLLTGTPDTNKRLQDAAAAASVAPERLLFAPKAGNSAHLARIALADLFLDTAPYGAHSTAADSLTVGLPILTVPGRSFASRFCASVVAAAGLDDLICANAEDYVQRAIAFGRNPQSLAAYRQRLTPQAREGSVLRDIPALVLGLEACFEQMQLEREQGLTPTPDLTNLDLYYEIGAALDLEAVDQLDDAAYERVYRDRLELLNKHHPIPRDNRFWRAQDA</sequence>
<dbReference type="PANTHER" id="PTHR44998">
    <property type="match status" value="1"/>
</dbReference>
<evidence type="ECO:0000256" key="1">
    <source>
        <dbReference type="ARBA" id="ARBA00004922"/>
    </source>
</evidence>
<dbReference type="EC" id="2.4.1.255" evidence="3"/>
<dbReference type="InterPro" id="IPR029489">
    <property type="entry name" value="OGT/SEC/SPY_C"/>
</dbReference>
<keyword evidence="7 8" id="KW-0802">TPR repeat</keyword>
<feature type="domain" description="O-GlcNAc transferase C-terminal" evidence="9">
    <location>
        <begin position="366"/>
        <end position="544"/>
    </location>
</feature>
<comment type="pathway">
    <text evidence="1">Protein modification; protein glycosylation.</text>
</comment>
<dbReference type="Proteomes" id="UP000439113">
    <property type="component" value="Unassembled WGS sequence"/>
</dbReference>
<dbReference type="InterPro" id="IPR019734">
    <property type="entry name" value="TPR_rpt"/>
</dbReference>
<evidence type="ECO:0000256" key="4">
    <source>
        <dbReference type="ARBA" id="ARBA00022676"/>
    </source>
</evidence>
<dbReference type="SUPFAM" id="SSF48452">
    <property type="entry name" value="TPR-like"/>
    <property type="match status" value="1"/>
</dbReference>
<dbReference type="EMBL" id="WNKS01000019">
    <property type="protein sequence ID" value="MTV32587.1"/>
    <property type="molecule type" value="Genomic_DNA"/>
</dbReference>
<dbReference type="OrthoDB" id="146908at2"/>
<keyword evidence="5 10" id="KW-0808">Transferase</keyword>
<comment type="similarity">
    <text evidence="2">Belongs to the glycosyltransferase 41 family. O-GlcNAc transferase subfamily.</text>
</comment>
<evidence type="ECO:0000256" key="8">
    <source>
        <dbReference type="PROSITE-ProRule" id="PRU00339"/>
    </source>
</evidence>
<name>A0A6N8DQA7_RHOAC</name>
<gene>
    <name evidence="10" type="ORF">GJ654_16495</name>
</gene>